<evidence type="ECO:0000256" key="2">
    <source>
        <dbReference type="ARBA" id="ARBA00023125"/>
    </source>
</evidence>
<keyword evidence="1" id="KW-0805">Transcription regulation</keyword>
<dbReference type="Pfam" id="PF00196">
    <property type="entry name" value="GerE"/>
    <property type="match status" value="1"/>
</dbReference>
<feature type="domain" description="HTH luxR-type" evidence="4">
    <location>
        <begin position="814"/>
        <end position="879"/>
    </location>
</feature>
<dbReference type="GO" id="GO:0003677">
    <property type="term" value="F:DNA binding"/>
    <property type="evidence" value="ECO:0007669"/>
    <property type="project" value="UniProtKB-KW"/>
</dbReference>
<dbReference type="InterPro" id="IPR059106">
    <property type="entry name" value="WHD_MalT"/>
</dbReference>
<keyword evidence="2" id="KW-0238">DNA-binding</keyword>
<dbReference type="SUPFAM" id="SSF46894">
    <property type="entry name" value="C-terminal effector domain of the bipartite response regulators"/>
    <property type="match status" value="1"/>
</dbReference>
<dbReference type="Pfam" id="PF25873">
    <property type="entry name" value="WHD_MalT"/>
    <property type="match status" value="1"/>
</dbReference>
<dbReference type="EMBL" id="SRMF01000014">
    <property type="protein sequence ID" value="TGG90315.1"/>
    <property type="molecule type" value="Genomic_DNA"/>
</dbReference>
<dbReference type="PANTHER" id="PTHR44688">
    <property type="entry name" value="DNA-BINDING TRANSCRIPTIONAL ACTIVATOR DEVR_DOSR"/>
    <property type="match status" value="1"/>
</dbReference>
<dbReference type="PANTHER" id="PTHR44688:SF16">
    <property type="entry name" value="DNA-BINDING TRANSCRIPTIONAL ACTIVATOR DEVR_DOSR"/>
    <property type="match status" value="1"/>
</dbReference>
<dbReference type="SUPFAM" id="SSF48452">
    <property type="entry name" value="TPR-like"/>
    <property type="match status" value="1"/>
</dbReference>
<gene>
    <name evidence="5" type="ORF">E4656_18810</name>
</gene>
<dbReference type="Gene3D" id="1.10.10.10">
    <property type="entry name" value="Winged helix-like DNA-binding domain superfamily/Winged helix DNA-binding domain"/>
    <property type="match status" value="1"/>
</dbReference>
<keyword evidence="6" id="KW-1185">Reference proteome</keyword>
<evidence type="ECO:0000313" key="5">
    <source>
        <dbReference type="EMBL" id="TGG90315.1"/>
    </source>
</evidence>
<dbReference type="InterPro" id="IPR036388">
    <property type="entry name" value="WH-like_DNA-bd_sf"/>
</dbReference>
<dbReference type="SUPFAM" id="SSF52540">
    <property type="entry name" value="P-loop containing nucleoside triphosphate hydrolases"/>
    <property type="match status" value="1"/>
</dbReference>
<dbReference type="PRINTS" id="PR00038">
    <property type="entry name" value="HTHLUXR"/>
</dbReference>
<dbReference type="SMART" id="SM00421">
    <property type="entry name" value="HTH_LUXR"/>
    <property type="match status" value="1"/>
</dbReference>
<dbReference type="PROSITE" id="PS00622">
    <property type="entry name" value="HTH_LUXR_1"/>
    <property type="match status" value="1"/>
</dbReference>
<evidence type="ECO:0000256" key="3">
    <source>
        <dbReference type="ARBA" id="ARBA00023163"/>
    </source>
</evidence>
<dbReference type="Proteomes" id="UP000297475">
    <property type="component" value="Unassembled WGS sequence"/>
</dbReference>
<proteinExistence type="predicted"/>
<reference evidence="5 6" key="1">
    <citation type="submission" date="2019-04" db="EMBL/GenBank/DDBJ databases">
        <title>Natronospirillum operosus gen. nov., sp. nov., a haloalkaliphilic satellite isolated from decaying biomass of laboratory culture of cyanobacterium Geitlerinema sp. and proposal of Natronospirillaceae fam. nov. and Saccharospirillaceae fam. nov.</title>
        <authorList>
            <person name="Kevbrin V."/>
            <person name="Boltyanskaya Y."/>
            <person name="Koziaeva V."/>
            <person name="Grouzdev D.S."/>
            <person name="Park M."/>
            <person name="Cho J."/>
        </authorList>
    </citation>
    <scope>NUCLEOTIDE SEQUENCE [LARGE SCALE GENOMIC DNA]</scope>
    <source>
        <strain evidence="5 6">G-116</strain>
    </source>
</reference>
<dbReference type="CDD" id="cd06170">
    <property type="entry name" value="LuxR_C_like"/>
    <property type="match status" value="1"/>
</dbReference>
<dbReference type="OrthoDB" id="9789465at2"/>
<evidence type="ECO:0000256" key="1">
    <source>
        <dbReference type="ARBA" id="ARBA00023015"/>
    </source>
</evidence>
<dbReference type="AlphaFoldDB" id="A0A4Z0W4M2"/>
<dbReference type="Gene3D" id="1.25.40.10">
    <property type="entry name" value="Tetratricopeptide repeat domain"/>
    <property type="match status" value="1"/>
</dbReference>
<dbReference type="Gene3D" id="3.40.50.300">
    <property type="entry name" value="P-loop containing nucleotide triphosphate hydrolases"/>
    <property type="match status" value="1"/>
</dbReference>
<name>A0A4Z0W4M2_9GAMM</name>
<comment type="caution">
    <text evidence="5">The sequence shown here is derived from an EMBL/GenBank/DDBJ whole genome shotgun (WGS) entry which is preliminary data.</text>
</comment>
<sequence>MYYQAMPTPILATKLYAPPAKAMVIRRPRLLDRIRAGREGKLTLMSAPAGFGKTTLVSSWLADQGQAVAWLSLDDNDKDPYRLLVYLIAAVQTVQPRFGERMMAALQGPQPPPLDVVATELINELHDLEDTIILVLDDLHCAQSEATNPLLTNLVEYLPDTVRLVITTREEPRLALARLRAKGDLTEFRTADLRFNTEEITLFLNQMMRLNIPTQGIAALERSTEGWIAGLQLAALSLQGQVGLDDLLAQIEHGHQFIVEYLLEDVLLKQPASMQNFLLCTAVLKRFCAPLCDAVMDSGDDAHRDKSSQKTLDFIERANLFIVPLDAERQWFRYHHLFADLLRKRLQQQSPESVRQRHVAASRWFLQQGLEVEAFEHAAAAEDYELALQIIGGGIMPLQFRGGVFPIIGWLETLSPDVMNRHPDLWVNWGSSLLVLGRVDGVVEKTDHAERALQQLPPDSVDPEILGRIASIRASVAVTRHDHDAILIQANIALKHLKPDNLAVRASVTWASGYAHSLRREPDLAEQAYSESLAVCDQTGHVIIGNMCRLGLAMIWLDNLKFHQVAHICQEALEQAGDTPPPPLCDAFLALGIVHYHWNELEKAREYANLALPMAQKILHTDRAAYCELFMAQIALAQGDVPAVDERLKRLERTIVQNGYDLQRPYLASLRTRLALQQNNPVQAEHWAKLHPQTHYRVVVCLARRDIAEAEALLASDTAPPVTHVDRLLQHLSRALVSHAAGDAPAALNHLAPAIDLVEPEKALRVFLDEGAPMEALLKAAQSQPGTDQVAPAFVQTLLTLFSQPRVPESKTNQPALAEPISKRELEVLRLVAEGLSNQEISERLHRALSTIKGHNKSIYEKLNVQRRTEAIARARELGLL</sequence>
<dbReference type="InterPro" id="IPR016032">
    <property type="entry name" value="Sig_transdc_resp-reg_C-effctor"/>
</dbReference>
<dbReference type="GO" id="GO:0006355">
    <property type="term" value="P:regulation of DNA-templated transcription"/>
    <property type="evidence" value="ECO:0007669"/>
    <property type="project" value="InterPro"/>
</dbReference>
<dbReference type="InterPro" id="IPR000792">
    <property type="entry name" value="Tscrpt_reg_LuxR_C"/>
</dbReference>
<evidence type="ECO:0000313" key="6">
    <source>
        <dbReference type="Proteomes" id="UP000297475"/>
    </source>
</evidence>
<evidence type="ECO:0000259" key="4">
    <source>
        <dbReference type="PROSITE" id="PS50043"/>
    </source>
</evidence>
<dbReference type="InterPro" id="IPR041617">
    <property type="entry name" value="TPR_MalT"/>
</dbReference>
<dbReference type="PROSITE" id="PS50043">
    <property type="entry name" value="HTH_LUXR_2"/>
    <property type="match status" value="1"/>
</dbReference>
<dbReference type="InterPro" id="IPR011990">
    <property type="entry name" value="TPR-like_helical_dom_sf"/>
</dbReference>
<organism evidence="5 6">
    <name type="scientific">Natronospirillum operosum</name>
    <dbReference type="NCBI Taxonomy" id="2759953"/>
    <lineage>
        <taxon>Bacteria</taxon>
        <taxon>Pseudomonadati</taxon>
        <taxon>Pseudomonadota</taxon>
        <taxon>Gammaproteobacteria</taxon>
        <taxon>Oceanospirillales</taxon>
        <taxon>Natronospirillaceae</taxon>
        <taxon>Natronospirillum</taxon>
    </lineage>
</organism>
<keyword evidence="3" id="KW-0804">Transcription</keyword>
<dbReference type="InterPro" id="IPR027417">
    <property type="entry name" value="P-loop_NTPase"/>
</dbReference>
<dbReference type="Pfam" id="PF17874">
    <property type="entry name" value="TPR_MalT"/>
    <property type="match status" value="1"/>
</dbReference>
<protein>
    <submittedName>
        <fullName evidence="5">LuxR family transcriptional regulator</fullName>
    </submittedName>
</protein>
<accession>A0A4Z0W4M2</accession>